<protein>
    <recommendedName>
        <fullName evidence="9">C2H2-type domain-containing protein</fullName>
    </recommendedName>
</protein>
<dbReference type="GO" id="GO:0005634">
    <property type="term" value="C:nucleus"/>
    <property type="evidence" value="ECO:0007669"/>
    <property type="project" value="UniProtKB-SubCell"/>
</dbReference>
<keyword evidence="4 7" id="KW-0863">Zinc-finger</keyword>
<dbReference type="InterPro" id="IPR036236">
    <property type="entry name" value="Znf_C2H2_sf"/>
</dbReference>
<evidence type="ECO:0000256" key="8">
    <source>
        <dbReference type="SAM" id="MobiDB-lite"/>
    </source>
</evidence>
<gene>
    <name evidence="10" type="ORF">HYPSUDRAFT_287479</name>
</gene>
<evidence type="ECO:0000256" key="3">
    <source>
        <dbReference type="ARBA" id="ARBA00022737"/>
    </source>
</evidence>
<keyword evidence="3" id="KW-0677">Repeat</keyword>
<reference evidence="11" key="1">
    <citation type="submission" date="2014-04" db="EMBL/GenBank/DDBJ databases">
        <title>Evolutionary Origins and Diversification of the Mycorrhizal Mutualists.</title>
        <authorList>
            <consortium name="DOE Joint Genome Institute"/>
            <consortium name="Mycorrhizal Genomics Consortium"/>
            <person name="Kohler A."/>
            <person name="Kuo A."/>
            <person name="Nagy L.G."/>
            <person name="Floudas D."/>
            <person name="Copeland A."/>
            <person name="Barry K.W."/>
            <person name="Cichocki N."/>
            <person name="Veneault-Fourrey C."/>
            <person name="LaButti K."/>
            <person name="Lindquist E.A."/>
            <person name="Lipzen A."/>
            <person name="Lundell T."/>
            <person name="Morin E."/>
            <person name="Murat C."/>
            <person name="Riley R."/>
            <person name="Ohm R."/>
            <person name="Sun H."/>
            <person name="Tunlid A."/>
            <person name="Henrissat B."/>
            <person name="Grigoriev I.V."/>
            <person name="Hibbett D.S."/>
            <person name="Martin F."/>
        </authorList>
    </citation>
    <scope>NUCLEOTIDE SEQUENCE [LARGE SCALE GENOMIC DNA]</scope>
    <source>
        <strain evidence="11">FD-334 SS-4</strain>
    </source>
</reference>
<dbReference type="GO" id="GO:0000978">
    <property type="term" value="F:RNA polymerase II cis-regulatory region sequence-specific DNA binding"/>
    <property type="evidence" value="ECO:0007669"/>
    <property type="project" value="TreeGrafter"/>
</dbReference>
<dbReference type="PROSITE" id="PS50157">
    <property type="entry name" value="ZINC_FINGER_C2H2_2"/>
    <property type="match status" value="2"/>
</dbReference>
<dbReference type="SUPFAM" id="SSF57667">
    <property type="entry name" value="beta-beta-alpha zinc fingers"/>
    <property type="match status" value="2"/>
</dbReference>
<feature type="region of interest" description="Disordered" evidence="8">
    <location>
        <begin position="1"/>
        <end position="58"/>
    </location>
</feature>
<dbReference type="OMA" id="CQWEECG"/>
<comment type="subcellular location">
    <subcellularLocation>
        <location evidence="1">Nucleus</location>
    </subcellularLocation>
</comment>
<proteinExistence type="predicted"/>
<dbReference type="PANTHER" id="PTHR45718">
    <property type="entry name" value="TRANSCRIPTIONAL ACTIVATOR CUBITUS INTERRUPTUS"/>
    <property type="match status" value="1"/>
</dbReference>
<keyword evidence="6" id="KW-0539">Nucleus</keyword>
<organism evidence="10 11">
    <name type="scientific">Hypholoma sublateritium (strain FD-334 SS-4)</name>
    <dbReference type="NCBI Taxonomy" id="945553"/>
    <lineage>
        <taxon>Eukaryota</taxon>
        <taxon>Fungi</taxon>
        <taxon>Dikarya</taxon>
        <taxon>Basidiomycota</taxon>
        <taxon>Agaricomycotina</taxon>
        <taxon>Agaricomycetes</taxon>
        <taxon>Agaricomycetidae</taxon>
        <taxon>Agaricales</taxon>
        <taxon>Agaricineae</taxon>
        <taxon>Strophariaceae</taxon>
        <taxon>Hypholoma</taxon>
    </lineage>
</organism>
<dbReference type="InterPro" id="IPR056436">
    <property type="entry name" value="Znf-C2H2_ZIC1-5/GLI1-3-like"/>
</dbReference>
<sequence>MAKTSKASAKRARPASPGPPPVPIAVSPSVSNSSGGEDISNLEGEDHYGPSMSRPASPVAAQATYDDIDELEDVITCQWEECGVVFGHLPTLIDHIHNDHIGVHKSNYTCEWASCLRRGLPQTSRFALISHIRSHTGEKPFICPLPECDKSFTRSDALAKHMRLQHNISPPAPGRGGSRKRKRGAADEHTRGTSTPVASATASLPRALPDVSGFVAFKVDPHTPSEAVDDAGDYFAASAKGRANGRSRRPVRGSLLQAPSPEEEEEEGYESTASDVLPPSLEPQFDETTGLVLGRTPAKVMYLLMKAKHRFVLEQQEQLQGQLRIMKNEAKKEGEIKEHVLDDLLQRMLGPDADMLISPRAGANDQPPTSHMISHNPAGPR</sequence>
<feature type="region of interest" description="Disordered" evidence="8">
    <location>
        <begin position="240"/>
        <end position="281"/>
    </location>
</feature>
<dbReference type="InterPro" id="IPR013087">
    <property type="entry name" value="Znf_C2H2_type"/>
</dbReference>
<feature type="domain" description="C2H2-type" evidence="9">
    <location>
        <begin position="141"/>
        <end position="171"/>
    </location>
</feature>
<evidence type="ECO:0000256" key="2">
    <source>
        <dbReference type="ARBA" id="ARBA00022723"/>
    </source>
</evidence>
<feature type="compositionally biased region" description="Low complexity" evidence="8">
    <location>
        <begin position="24"/>
        <end position="36"/>
    </location>
</feature>
<keyword evidence="2" id="KW-0479">Metal-binding</keyword>
<evidence type="ECO:0000256" key="5">
    <source>
        <dbReference type="ARBA" id="ARBA00022833"/>
    </source>
</evidence>
<dbReference type="STRING" id="945553.A0A0D2M079"/>
<dbReference type="FunFam" id="3.30.160.60:FF:000201">
    <property type="entry name" value="C2H2 finger domain protein (Gli3)"/>
    <property type="match status" value="1"/>
</dbReference>
<keyword evidence="11" id="KW-1185">Reference proteome</keyword>
<evidence type="ECO:0000256" key="1">
    <source>
        <dbReference type="ARBA" id="ARBA00004123"/>
    </source>
</evidence>
<feature type="region of interest" description="Disordered" evidence="8">
    <location>
        <begin position="164"/>
        <end position="203"/>
    </location>
</feature>
<accession>A0A0D2M079</accession>
<evidence type="ECO:0000313" key="10">
    <source>
        <dbReference type="EMBL" id="KJA16613.1"/>
    </source>
</evidence>
<evidence type="ECO:0000256" key="6">
    <source>
        <dbReference type="ARBA" id="ARBA00023242"/>
    </source>
</evidence>
<dbReference type="Proteomes" id="UP000054270">
    <property type="component" value="Unassembled WGS sequence"/>
</dbReference>
<dbReference type="PANTHER" id="PTHR45718:SF4">
    <property type="entry name" value="TRANSCRIPTIONAL ACTIVATOR CUBITUS INTERRUPTUS"/>
    <property type="match status" value="1"/>
</dbReference>
<dbReference type="Gene3D" id="3.30.160.60">
    <property type="entry name" value="Classic Zinc Finger"/>
    <property type="match status" value="3"/>
</dbReference>
<dbReference type="AlphaFoldDB" id="A0A0D2M079"/>
<evidence type="ECO:0000313" key="11">
    <source>
        <dbReference type="Proteomes" id="UP000054270"/>
    </source>
</evidence>
<dbReference type="Pfam" id="PF00096">
    <property type="entry name" value="zf-C2H2"/>
    <property type="match status" value="1"/>
</dbReference>
<dbReference type="PROSITE" id="PS00028">
    <property type="entry name" value="ZINC_FINGER_C2H2_1"/>
    <property type="match status" value="2"/>
</dbReference>
<feature type="compositionally biased region" description="Polar residues" evidence="8">
    <location>
        <begin position="192"/>
        <end position="202"/>
    </location>
</feature>
<keyword evidence="5" id="KW-0862">Zinc</keyword>
<dbReference type="EMBL" id="KN817618">
    <property type="protein sequence ID" value="KJA16613.1"/>
    <property type="molecule type" value="Genomic_DNA"/>
</dbReference>
<evidence type="ECO:0000256" key="7">
    <source>
        <dbReference type="PROSITE-ProRule" id="PRU00042"/>
    </source>
</evidence>
<dbReference type="OrthoDB" id="3437960at2759"/>
<name>A0A0D2M079_HYPSF</name>
<dbReference type="GO" id="GO:0008270">
    <property type="term" value="F:zinc ion binding"/>
    <property type="evidence" value="ECO:0007669"/>
    <property type="project" value="UniProtKB-KW"/>
</dbReference>
<feature type="region of interest" description="Disordered" evidence="8">
    <location>
        <begin position="355"/>
        <end position="381"/>
    </location>
</feature>
<dbReference type="Pfam" id="PF23561">
    <property type="entry name" value="zf-C2H2_15"/>
    <property type="match status" value="1"/>
</dbReference>
<feature type="domain" description="C2H2-type" evidence="9">
    <location>
        <begin position="108"/>
        <end position="140"/>
    </location>
</feature>
<evidence type="ECO:0000259" key="9">
    <source>
        <dbReference type="PROSITE" id="PS50157"/>
    </source>
</evidence>
<dbReference type="GO" id="GO:0000981">
    <property type="term" value="F:DNA-binding transcription factor activity, RNA polymerase II-specific"/>
    <property type="evidence" value="ECO:0007669"/>
    <property type="project" value="TreeGrafter"/>
</dbReference>
<evidence type="ECO:0000256" key="4">
    <source>
        <dbReference type="ARBA" id="ARBA00022771"/>
    </source>
</evidence>
<dbReference type="SMART" id="SM00355">
    <property type="entry name" value="ZnF_C2H2"/>
    <property type="match status" value="3"/>
</dbReference>
<dbReference type="InterPro" id="IPR043359">
    <property type="entry name" value="GLI-like"/>
</dbReference>